<gene>
    <name evidence="2" type="ORF">Baya_7301</name>
</gene>
<feature type="region of interest" description="Disordered" evidence="1">
    <location>
        <begin position="1"/>
        <end position="78"/>
    </location>
</feature>
<evidence type="ECO:0000313" key="2">
    <source>
        <dbReference type="EMBL" id="TSL47720.1"/>
    </source>
</evidence>
<sequence>MKYEPQPTEEPEPERLRERREANGSEKQSAAKHVRDSSPRRRLAGRQRIGLAPARPTFPPNLGSRRFPSAKEVRSHIM</sequence>
<keyword evidence="3" id="KW-1185">Reference proteome</keyword>
<accession>A0A556TZU1</accession>
<feature type="compositionally biased region" description="Basic and acidic residues" evidence="1">
    <location>
        <begin position="13"/>
        <end position="24"/>
    </location>
</feature>
<protein>
    <submittedName>
        <fullName evidence="2">Uncharacterized protein</fullName>
    </submittedName>
</protein>
<name>A0A556TZU1_BAGYA</name>
<comment type="caution">
    <text evidence="2">The sequence shown here is derived from an EMBL/GenBank/DDBJ whole genome shotgun (WGS) entry which is preliminary data.</text>
</comment>
<proteinExistence type="predicted"/>
<dbReference type="Proteomes" id="UP000319801">
    <property type="component" value="Unassembled WGS sequence"/>
</dbReference>
<dbReference type="AlphaFoldDB" id="A0A556TZU1"/>
<evidence type="ECO:0000313" key="3">
    <source>
        <dbReference type="Proteomes" id="UP000319801"/>
    </source>
</evidence>
<dbReference type="EMBL" id="VCAZ01000032">
    <property type="protein sequence ID" value="TSL47720.1"/>
    <property type="molecule type" value="Genomic_DNA"/>
</dbReference>
<reference evidence="2 3" key="1">
    <citation type="journal article" date="2019" name="Genome Biol. Evol.">
        <title>Whole-Genome Sequencing of the Giant Devil Catfish, Bagarius yarrelli.</title>
        <authorList>
            <person name="Jiang W."/>
            <person name="Lv Y."/>
            <person name="Cheng L."/>
            <person name="Yang K."/>
            <person name="Chao B."/>
            <person name="Wang X."/>
            <person name="Li Y."/>
            <person name="Pan X."/>
            <person name="You X."/>
            <person name="Zhang Y."/>
            <person name="Yang J."/>
            <person name="Li J."/>
            <person name="Zhang X."/>
            <person name="Liu S."/>
            <person name="Sun C."/>
            <person name="Yang J."/>
            <person name="Shi Q."/>
        </authorList>
    </citation>
    <scope>NUCLEOTIDE SEQUENCE [LARGE SCALE GENOMIC DNA]</scope>
    <source>
        <strain evidence="2">JWS20170419001</strain>
        <tissue evidence="2">Muscle</tissue>
    </source>
</reference>
<organism evidence="2 3">
    <name type="scientific">Bagarius yarrelli</name>
    <name type="common">Goonch</name>
    <name type="synonym">Bagrus yarrelli</name>
    <dbReference type="NCBI Taxonomy" id="175774"/>
    <lineage>
        <taxon>Eukaryota</taxon>
        <taxon>Metazoa</taxon>
        <taxon>Chordata</taxon>
        <taxon>Craniata</taxon>
        <taxon>Vertebrata</taxon>
        <taxon>Euteleostomi</taxon>
        <taxon>Actinopterygii</taxon>
        <taxon>Neopterygii</taxon>
        <taxon>Teleostei</taxon>
        <taxon>Ostariophysi</taxon>
        <taxon>Siluriformes</taxon>
        <taxon>Sisoridae</taxon>
        <taxon>Sisorinae</taxon>
        <taxon>Bagarius</taxon>
    </lineage>
</organism>
<evidence type="ECO:0000256" key="1">
    <source>
        <dbReference type="SAM" id="MobiDB-lite"/>
    </source>
</evidence>
<feature type="compositionally biased region" description="Basic and acidic residues" evidence="1">
    <location>
        <begin position="69"/>
        <end position="78"/>
    </location>
</feature>